<evidence type="ECO:0000313" key="3">
    <source>
        <dbReference type="EMBL" id="GMA89847.1"/>
    </source>
</evidence>
<dbReference type="PANTHER" id="PTHR30612">
    <property type="entry name" value="SECA INNER MEMBRANE COMPONENT OF SEC PROTEIN SECRETION SYSTEM"/>
    <property type="match status" value="1"/>
</dbReference>
<comment type="caution">
    <text evidence="3">The sequence shown here is derived from an EMBL/GenBank/DDBJ whole genome shotgun (WGS) entry which is preliminary data.</text>
</comment>
<dbReference type="Pfam" id="PF07516">
    <property type="entry name" value="SecA_SW"/>
    <property type="match status" value="1"/>
</dbReference>
<feature type="domain" description="SecA Wing/Scaffold" evidence="2">
    <location>
        <begin position="1"/>
        <end position="71"/>
    </location>
</feature>
<evidence type="ECO:0000259" key="2">
    <source>
        <dbReference type="Pfam" id="PF07516"/>
    </source>
</evidence>
<dbReference type="InterPro" id="IPR036266">
    <property type="entry name" value="SecA_Wing/Scaffold_sf"/>
</dbReference>
<dbReference type="SUPFAM" id="SSF81886">
    <property type="entry name" value="Helical scaffold and wing domains of SecA"/>
    <property type="match status" value="1"/>
</dbReference>
<dbReference type="InterPro" id="IPR011116">
    <property type="entry name" value="SecA_Wing/Scaffold"/>
</dbReference>
<protein>
    <recommendedName>
        <fullName evidence="2">SecA Wing/Scaffold domain-containing protein</fullName>
    </recommendedName>
</protein>
<keyword evidence="4" id="KW-1185">Reference proteome</keyword>
<dbReference type="PANTHER" id="PTHR30612:SF0">
    <property type="entry name" value="CHLOROPLAST PROTEIN-TRANSPORTING ATPASE"/>
    <property type="match status" value="1"/>
</dbReference>
<organism evidence="3 4">
    <name type="scientific">Homoserinibacter gongjuensis</name>
    <dbReference type="NCBI Taxonomy" id="1162968"/>
    <lineage>
        <taxon>Bacteria</taxon>
        <taxon>Bacillati</taxon>
        <taxon>Actinomycetota</taxon>
        <taxon>Actinomycetes</taxon>
        <taxon>Micrococcales</taxon>
        <taxon>Microbacteriaceae</taxon>
        <taxon>Homoserinibacter</taxon>
    </lineage>
</organism>
<accession>A0ABQ6JNH0</accession>
<name>A0ABQ6JNH0_9MICO</name>
<dbReference type="EMBL" id="BSVA01000001">
    <property type="protein sequence ID" value="GMA89847.1"/>
    <property type="molecule type" value="Genomic_DNA"/>
</dbReference>
<dbReference type="Proteomes" id="UP001157069">
    <property type="component" value="Unassembled WGS sequence"/>
</dbReference>
<feature type="region of interest" description="Disordered" evidence="1">
    <location>
        <begin position="91"/>
        <end position="176"/>
    </location>
</feature>
<gene>
    <name evidence="3" type="ORF">GCM10025869_03760</name>
</gene>
<dbReference type="InterPro" id="IPR000185">
    <property type="entry name" value="SecA"/>
</dbReference>
<evidence type="ECO:0000256" key="1">
    <source>
        <dbReference type="SAM" id="MobiDB-lite"/>
    </source>
</evidence>
<sequence>MRELERRVVLSVIDRRWRDHLYEMDYLKDGIGLRAMAQRDPLVEYQREGFSLYQSMMEAIREETVGFLYNLEVEVTSGDGQARVAAKGLGASTAPQQGLSYSAPSDDVSGGVEVRNQRGQVERAATARAQQAAARQAQGQAQQGGGERGAFGQRVDGDGAGQQAPQPCPAASAGASRPLRPLVGVRRAGATARGSRWRATVGRVLEPDRDGARAHPAVHDDDRLDDAVARFAHRHIAERDDGSRRGAPRGLTRLRRHHDALEQLRVDAVVDPAGDLLEIAGARDDLDDAAREILEQRPGIG</sequence>
<dbReference type="Gene3D" id="1.10.3060.10">
    <property type="entry name" value="Helical scaffold and wing domains of SecA"/>
    <property type="match status" value="1"/>
</dbReference>
<evidence type="ECO:0000313" key="4">
    <source>
        <dbReference type="Proteomes" id="UP001157069"/>
    </source>
</evidence>
<feature type="compositionally biased region" description="Polar residues" evidence="1">
    <location>
        <begin position="93"/>
        <end position="103"/>
    </location>
</feature>
<feature type="compositionally biased region" description="Low complexity" evidence="1">
    <location>
        <begin position="161"/>
        <end position="176"/>
    </location>
</feature>
<proteinExistence type="predicted"/>
<feature type="compositionally biased region" description="Low complexity" evidence="1">
    <location>
        <begin position="123"/>
        <end position="141"/>
    </location>
</feature>
<reference evidence="4" key="1">
    <citation type="journal article" date="2019" name="Int. J. Syst. Evol. Microbiol.">
        <title>The Global Catalogue of Microorganisms (GCM) 10K type strain sequencing project: providing services to taxonomists for standard genome sequencing and annotation.</title>
        <authorList>
            <consortium name="The Broad Institute Genomics Platform"/>
            <consortium name="The Broad Institute Genome Sequencing Center for Infectious Disease"/>
            <person name="Wu L."/>
            <person name="Ma J."/>
        </authorList>
    </citation>
    <scope>NUCLEOTIDE SEQUENCE [LARGE SCALE GENOMIC DNA]</scope>
    <source>
        <strain evidence="4">NBRC 108755</strain>
    </source>
</reference>